<dbReference type="RefSeq" id="WP_379888043.1">
    <property type="nucleotide sequence ID" value="NZ_JBHSDI010000016.1"/>
</dbReference>
<dbReference type="Proteomes" id="UP001595798">
    <property type="component" value="Unassembled WGS sequence"/>
</dbReference>
<keyword evidence="1" id="KW-0732">Signal</keyword>
<reference evidence="3" key="1">
    <citation type="journal article" date="2019" name="Int. J. Syst. Evol. Microbiol.">
        <title>The Global Catalogue of Microorganisms (GCM) 10K type strain sequencing project: providing services to taxonomists for standard genome sequencing and annotation.</title>
        <authorList>
            <consortium name="The Broad Institute Genomics Platform"/>
            <consortium name="The Broad Institute Genome Sequencing Center for Infectious Disease"/>
            <person name="Wu L."/>
            <person name="Ma J."/>
        </authorList>
    </citation>
    <scope>NUCLEOTIDE SEQUENCE [LARGE SCALE GENOMIC DNA]</scope>
    <source>
        <strain evidence="3">CECT 7297</strain>
    </source>
</reference>
<proteinExistence type="predicted"/>
<keyword evidence="3" id="KW-1185">Reference proteome</keyword>
<gene>
    <name evidence="2" type="ORF">ACFOZ5_13140</name>
</gene>
<feature type="signal peptide" evidence="1">
    <location>
        <begin position="1"/>
        <end position="21"/>
    </location>
</feature>
<sequence>MTPIRLLAVSVVVLFASSLLAAGAGAHSTLSDITDDGEEKVTLPVVPESKLIIHATRGIDKSTDEGTVQSLPLAVFLTLMTPEEVVEWYQAQLPDYTVIQSDSGEHVQILERAGDDTRIDGPDTYRIPNVRIQPTDARTATHMKGAKTMLQVYYQPAPEPDSDETPEDES</sequence>
<protein>
    <submittedName>
        <fullName evidence="2">Uncharacterized protein</fullName>
    </submittedName>
</protein>
<name>A0ABV8QM67_9GAMM</name>
<evidence type="ECO:0000313" key="2">
    <source>
        <dbReference type="EMBL" id="MFC4259979.1"/>
    </source>
</evidence>
<evidence type="ECO:0000256" key="1">
    <source>
        <dbReference type="SAM" id="SignalP"/>
    </source>
</evidence>
<comment type="caution">
    <text evidence="2">The sequence shown here is derived from an EMBL/GenBank/DDBJ whole genome shotgun (WGS) entry which is preliminary data.</text>
</comment>
<dbReference type="EMBL" id="JBHSDI010000016">
    <property type="protein sequence ID" value="MFC4259979.1"/>
    <property type="molecule type" value="Genomic_DNA"/>
</dbReference>
<evidence type="ECO:0000313" key="3">
    <source>
        <dbReference type="Proteomes" id="UP001595798"/>
    </source>
</evidence>
<accession>A0ABV8QM67</accession>
<organism evidence="2 3">
    <name type="scientific">Marinobacter lacisalsi</name>
    <dbReference type="NCBI Taxonomy" id="475979"/>
    <lineage>
        <taxon>Bacteria</taxon>
        <taxon>Pseudomonadati</taxon>
        <taxon>Pseudomonadota</taxon>
        <taxon>Gammaproteobacteria</taxon>
        <taxon>Pseudomonadales</taxon>
        <taxon>Marinobacteraceae</taxon>
        <taxon>Marinobacter</taxon>
    </lineage>
</organism>
<feature type="chain" id="PRO_5046910166" evidence="1">
    <location>
        <begin position="22"/>
        <end position="170"/>
    </location>
</feature>